<comment type="caution">
    <text evidence="1">The sequence shown here is derived from an EMBL/GenBank/DDBJ whole genome shotgun (WGS) entry which is preliminary data.</text>
</comment>
<proteinExistence type="predicted"/>
<dbReference type="Proteomes" id="UP000554482">
    <property type="component" value="Unassembled WGS sequence"/>
</dbReference>
<dbReference type="AlphaFoldDB" id="A0A7J6X4T1"/>
<organism evidence="1 2">
    <name type="scientific">Thalictrum thalictroides</name>
    <name type="common">Rue-anemone</name>
    <name type="synonym">Anemone thalictroides</name>
    <dbReference type="NCBI Taxonomy" id="46969"/>
    <lineage>
        <taxon>Eukaryota</taxon>
        <taxon>Viridiplantae</taxon>
        <taxon>Streptophyta</taxon>
        <taxon>Embryophyta</taxon>
        <taxon>Tracheophyta</taxon>
        <taxon>Spermatophyta</taxon>
        <taxon>Magnoliopsida</taxon>
        <taxon>Ranunculales</taxon>
        <taxon>Ranunculaceae</taxon>
        <taxon>Thalictroideae</taxon>
        <taxon>Thalictrum</taxon>
    </lineage>
</organism>
<evidence type="ECO:0000313" key="2">
    <source>
        <dbReference type="Proteomes" id="UP000554482"/>
    </source>
</evidence>
<keyword evidence="2" id="KW-1185">Reference proteome</keyword>
<protein>
    <submittedName>
        <fullName evidence="1">Uncharacterized protein</fullName>
    </submittedName>
</protein>
<evidence type="ECO:0000313" key="1">
    <source>
        <dbReference type="EMBL" id="KAF5204806.1"/>
    </source>
</evidence>
<sequence length="60" mass="6817">MGVNIVDSVIQPLCCRAGESISTIFKAVAKYLNNIRLEAELYRAWKDYLKLEHKSCITIS</sequence>
<accession>A0A7J6X4T1</accession>
<name>A0A7J6X4T1_THATH</name>
<dbReference type="EMBL" id="JABWDY010004953">
    <property type="protein sequence ID" value="KAF5204806.1"/>
    <property type="molecule type" value="Genomic_DNA"/>
</dbReference>
<reference evidence="1 2" key="1">
    <citation type="submission" date="2020-06" db="EMBL/GenBank/DDBJ databases">
        <title>Transcriptomic and genomic resources for Thalictrum thalictroides and T. hernandezii: Facilitating candidate gene discovery in an emerging model plant lineage.</title>
        <authorList>
            <person name="Arias T."/>
            <person name="Riano-Pachon D.M."/>
            <person name="Di Stilio V.S."/>
        </authorList>
    </citation>
    <scope>NUCLEOTIDE SEQUENCE [LARGE SCALE GENOMIC DNA]</scope>
    <source>
        <strain evidence="2">cv. WT478/WT964</strain>
        <tissue evidence="1">Leaves</tissue>
    </source>
</reference>
<gene>
    <name evidence="1" type="ORF">FRX31_005606</name>
</gene>